<evidence type="ECO:0000313" key="2">
    <source>
        <dbReference type="EMBL" id="CAG6613484.1"/>
    </source>
</evidence>
<protein>
    <submittedName>
        <fullName evidence="2">Uncharacterized protein</fullName>
    </submittedName>
</protein>
<dbReference type="EMBL" id="HBUF01027769">
    <property type="protein sequence ID" value="CAG6613484.1"/>
    <property type="molecule type" value="Transcribed_RNA"/>
</dbReference>
<dbReference type="EMBL" id="HBUF01027768">
    <property type="protein sequence ID" value="CAG6613481.1"/>
    <property type="molecule type" value="Transcribed_RNA"/>
</dbReference>
<keyword evidence="1" id="KW-0472">Membrane</keyword>
<reference evidence="2" key="1">
    <citation type="submission" date="2021-05" db="EMBL/GenBank/DDBJ databases">
        <authorList>
            <person name="Alioto T."/>
            <person name="Alioto T."/>
            <person name="Gomez Garrido J."/>
        </authorList>
    </citation>
    <scope>NUCLEOTIDE SEQUENCE</scope>
</reference>
<sequence length="117" mass="14195">MSEKLKAQNNTKIQDTKTSEQIFYFFEIKIFMTRISARMYTLRGKPRDCRLGSGYLAWGKRVIGSTIDDRDRKIQRTLPYSTQFSIFSYEEKKYSRFSLIFFFFFFFFEIKQINKHT</sequence>
<organism evidence="2">
    <name type="scientific">Cacopsylla melanoneura</name>
    <dbReference type="NCBI Taxonomy" id="428564"/>
    <lineage>
        <taxon>Eukaryota</taxon>
        <taxon>Metazoa</taxon>
        <taxon>Ecdysozoa</taxon>
        <taxon>Arthropoda</taxon>
        <taxon>Hexapoda</taxon>
        <taxon>Insecta</taxon>
        <taxon>Pterygota</taxon>
        <taxon>Neoptera</taxon>
        <taxon>Paraneoptera</taxon>
        <taxon>Hemiptera</taxon>
        <taxon>Sternorrhyncha</taxon>
        <taxon>Psylloidea</taxon>
        <taxon>Psyllidae</taxon>
        <taxon>Psyllinae</taxon>
        <taxon>Cacopsylla</taxon>
    </lineage>
</organism>
<name>A0A8D8LMW1_9HEMI</name>
<dbReference type="EMBL" id="HBUF01027767">
    <property type="protein sequence ID" value="CAG6613478.1"/>
    <property type="molecule type" value="Transcribed_RNA"/>
</dbReference>
<accession>A0A8D8LMW1</accession>
<keyword evidence="1" id="KW-0812">Transmembrane</keyword>
<dbReference type="EMBL" id="HBUF01027770">
    <property type="protein sequence ID" value="CAG6613487.1"/>
    <property type="molecule type" value="Transcribed_RNA"/>
</dbReference>
<feature type="transmembrane region" description="Helical" evidence="1">
    <location>
        <begin position="94"/>
        <end position="110"/>
    </location>
</feature>
<proteinExistence type="predicted"/>
<dbReference type="EMBL" id="HBUF01027766">
    <property type="protein sequence ID" value="CAG6613475.1"/>
    <property type="molecule type" value="Transcribed_RNA"/>
</dbReference>
<keyword evidence="1" id="KW-1133">Transmembrane helix</keyword>
<evidence type="ECO:0000256" key="1">
    <source>
        <dbReference type="SAM" id="Phobius"/>
    </source>
</evidence>
<dbReference type="AlphaFoldDB" id="A0A8D8LMW1"/>